<protein>
    <recommendedName>
        <fullName evidence="3">PCI domain-containing protein</fullName>
    </recommendedName>
</protein>
<dbReference type="Gene3D" id="1.10.10.10">
    <property type="entry name" value="Winged helix-like DNA-binding domain superfamily/Winged helix DNA-binding domain"/>
    <property type="match status" value="1"/>
</dbReference>
<dbReference type="InterPro" id="IPR040896">
    <property type="entry name" value="RPN5_C"/>
</dbReference>
<dbReference type="Pfam" id="PF22241">
    <property type="entry name" value="PSMD12-CSN4_N"/>
    <property type="match status" value="1"/>
</dbReference>
<evidence type="ECO:0000313" key="5">
    <source>
        <dbReference type="Proteomes" id="UP000355283"/>
    </source>
</evidence>
<dbReference type="InterPro" id="IPR040134">
    <property type="entry name" value="PSMD12/CSN4"/>
</dbReference>
<feature type="domain" description="PCI" evidence="3">
    <location>
        <begin position="235"/>
        <end position="410"/>
    </location>
</feature>
<gene>
    <name evidence="4" type="ORF">NSK_008396</name>
</gene>
<dbReference type="EMBL" id="SDOX01000175">
    <property type="protein sequence ID" value="TFJ80253.1"/>
    <property type="molecule type" value="Genomic_DNA"/>
</dbReference>
<proteinExistence type="inferred from homology"/>
<keyword evidence="2" id="KW-0647">Proteasome</keyword>
<evidence type="ECO:0000256" key="1">
    <source>
        <dbReference type="ARBA" id="ARBA00006397"/>
    </source>
</evidence>
<reference evidence="4 5" key="1">
    <citation type="submission" date="2019-01" db="EMBL/GenBank/DDBJ databases">
        <title>Nuclear Genome Assembly of the Microalgal Biofuel strain Nannochloropsis salina CCMP1776.</title>
        <authorList>
            <person name="Hovde B."/>
        </authorList>
    </citation>
    <scope>NUCLEOTIDE SEQUENCE [LARGE SCALE GENOMIC DNA]</scope>
    <source>
        <strain evidence="4 5">CCMP1776</strain>
    </source>
</reference>
<dbReference type="SUPFAM" id="SSF46785">
    <property type="entry name" value="Winged helix' DNA-binding domain"/>
    <property type="match status" value="1"/>
</dbReference>
<sequence>MDGQLIEKKDCSAAVAAALPEAKSLADAGKLAEAVELLLGVEKQARMGNDVTSLKEVVLATIRLVREKKDWEQMNTTLTQLSKRRSQNKAAISAMVQEAMGPSYLDATPDAESKRKLIVTLRDITDGKIFVETERARLTRTLSHLLEAEGKVAEACDIIQDVHVETYGSLDKQEKLEFILEQIRLTLAKKDFIRTYIIAKKVTKKLLEGEDPALQALKLKFYRLMIEYHSLAEKEAFEIAQHYHSIYNTPVVRAEESEWRAALSACVLFLIIAPHSNQQSDMLHRLVRQEEDQLAQLPVYKEILKTYTTREIIRYPLPQLPDIESHPALTLYGHELAQHWLQQLRTRVIQHNIRVLSAYYKKIRLTRAADLLSLDVSELENNIATLVSEGALYARIDRPANQVSFSPTKIAEETLSDWAADISELLRLVERTTHLINKEQMLHKVV</sequence>
<dbReference type="GO" id="GO:0005634">
    <property type="term" value="C:nucleus"/>
    <property type="evidence" value="ECO:0007669"/>
    <property type="project" value="UniProtKB-ARBA"/>
</dbReference>
<dbReference type="InterPro" id="IPR054559">
    <property type="entry name" value="PSMD12-CSN4-like_N"/>
</dbReference>
<dbReference type="InterPro" id="IPR000717">
    <property type="entry name" value="PCI_dom"/>
</dbReference>
<dbReference type="PANTHER" id="PTHR10855">
    <property type="entry name" value="26S PROTEASOME NON-ATPASE REGULATORY SUBUNIT 12/COP9 SIGNALOSOME COMPLEX SUBUNIT 4"/>
    <property type="match status" value="1"/>
</dbReference>
<dbReference type="Pfam" id="PF01399">
    <property type="entry name" value="PCI"/>
    <property type="match status" value="1"/>
</dbReference>
<name>A0A4D9CRV0_9STRA</name>
<organism evidence="4 5">
    <name type="scientific">Nannochloropsis salina CCMP1776</name>
    <dbReference type="NCBI Taxonomy" id="1027361"/>
    <lineage>
        <taxon>Eukaryota</taxon>
        <taxon>Sar</taxon>
        <taxon>Stramenopiles</taxon>
        <taxon>Ochrophyta</taxon>
        <taxon>Eustigmatophyceae</taxon>
        <taxon>Eustigmatales</taxon>
        <taxon>Monodopsidaceae</taxon>
        <taxon>Microchloropsis</taxon>
        <taxon>Microchloropsis salina</taxon>
    </lineage>
</organism>
<dbReference type="InterPro" id="IPR036390">
    <property type="entry name" value="WH_DNA-bd_sf"/>
</dbReference>
<evidence type="ECO:0000259" key="3">
    <source>
        <dbReference type="PROSITE" id="PS50250"/>
    </source>
</evidence>
<keyword evidence="5" id="KW-1185">Reference proteome</keyword>
<dbReference type="Proteomes" id="UP000355283">
    <property type="component" value="Unassembled WGS sequence"/>
</dbReference>
<accession>A0A4D9CRV0</accession>
<comment type="caution">
    <text evidence="4">The sequence shown here is derived from an EMBL/GenBank/DDBJ whole genome shotgun (WGS) entry which is preliminary data.</text>
</comment>
<dbReference type="PROSITE" id="PS50250">
    <property type="entry name" value="PCI"/>
    <property type="match status" value="1"/>
</dbReference>
<dbReference type="GO" id="GO:0005737">
    <property type="term" value="C:cytoplasm"/>
    <property type="evidence" value="ECO:0007669"/>
    <property type="project" value="TreeGrafter"/>
</dbReference>
<dbReference type="AlphaFoldDB" id="A0A4D9CRV0"/>
<dbReference type="GO" id="GO:0008541">
    <property type="term" value="C:proteasome regulatory particle, lid subcomplex"/>
    <property type="evidence" value="ECO:0007669"/>
    <property type="project" value="TreeGrafter"/>
</dbReference>
<dbReference type="OrthoDB" id="268763at2759"/>
<evidence type="ECO:0000313" key="4">
    <source>
        <dbReference type="EMBL" id="TFJ80253.1"/>
    </source>
</evidence>
<dbReference type="FunFam" id="1.10.10.10:FF:000070">
    <property type="entry name" value="26S proteasome non-ATPase regulatory subunit 12"/>
    <property type="match status" value="1"/>
</dbReference>
<evidence type="ECO:0000256" key="2">
    <source>
        <dbReference type="ARBA" id="ARBA00022942"/>
    </source>
</evidence>
<dbReference type="InterPro" id="IPR036388">
    <property type="entry name" value="WH-like_DNA-bd_sf"/>
</dbReference>
<dbReference type="Pfam" id="PF18098">
    <property type="entry name" value="RPN5_C"/>
    <property type="match status" value="1"/>
</dbReference>
<comment type="similarity">
    <text evidence="1">Belongs to the proteasome subunit p55 family.</text>
</comment>
<dbReference type="PANTHER" id="PTHR10855:SF1">
    <property type="entry name" value="26S PROTEASOME NON-ATPASE REGULATORY SUBUNIT 12"/>
    <property type="match status" value="1"/>
</dbReference>
<dbReference type="SMART" id="SM00088">
    <property type="entry name" value="PINT"/>
    <property type="match status" value="1"/>
</dbReference>